<feature type="domain" description="Response regulatory" evidence="8">
    <location>
        <begin position="391"/>
        <end position="507"/>
    </location>
</feature>
<protein>
    <recommendedName>
        <fullName evidence="2">histidine kinase</fullName>
        <ecNumber evidence="2">2.7.13.3</ecNumber>
    </recommendedName>
</protein>
<dbReference type="PANTHER" id="PTHR43047:SF63">
    <property type="entry name" value="HISTIDINE KINASE"/>
    <property type="match status" value="1"/>
</dbReference>
<evidence type="ECO:0000313" key="9">
    <source>
        <dbReference type="EMBL" id="TKJ42749.1"/>
    </source>
</evidence>
<dbReference type="InterPro" id="IPR005467">
    <property type="entry name" value="His_kinase_dom"/>
</dbReference>
<comment type="catalytic activity">
    <reaction evidence="1">
        <text>ATP + protein L-histidine = ADP + protein N-phospho-L-histidine.</text>
        <dbReference type="EC" id="2.7.13.3"/>
    </reaction>
</comment>
<dbReference type="InterPro" id="IPR003661">
    <property type="entry name" value="HisK_dim/P_dom"/>
</dbReference>
<dbReference type="EMBL" id="NJBO01000009">
    <property type="protein sequence ID" value="TKJ42749.1"/>
    <property type="molecule type" value="Genomic_DNA"/>
</dbReference>
<dbReference type="SMART" id="SM00387">
    <property type="entry name" value="HATPase_c"/>
    <property type="match status" value="1"/>
</dbReference>
<dbReference type="PROSITE" id="PS50110">
    <property type="entry name" value="RESPONSE_REGULATORY"/>
    <property type="match status" value="2"/>
</dbReference>
<keyword evidence="3 6" id="KW-0597">Phosphoprotein</keyword>
<dbReference type="CDD" id="cd17574">
    <property type="entry name" value="REC_OmpR"/>
    <property type="match status" value="1"/>
</dbReference>
<dbReference type="Proteomes" id="UP000317778">
    <property type="component" value="Unassembled WGS sequence"/>
</dbReference>
<evidence type="ECO:0000259" key="7">
    <source>
        <dbReference type="PROSITE" id="PS50109"/>
    </source>
</evidence>
<dbReference type="GO" id="GO:0009927">
    <property type="term" value="F:histidine phosphotransfer kinase activity"/>
    <property type="evidence" value="ECO:0007669"/>
    <property type="project" value="TreeGrafter"/>
</dbReference>
<evidence type="ECO:0000256" key="4">
    <source>
        <dbReference type="ARBA" id="ARBA00022679"/>
    </source>
</evidence>
<dbReference type="GO" id="GO:0005886">
    <property type="term" value="C:plasma membrane"/>
    <property type="evidence" value="ECO:0007669"/>
    <property type="project" value="TreeGrafter"/>
</dbReference>
<comment type="caution">
    <text evidence="9">The sequence shown here is derived from an EMBL/GenBank/DDBJ whole genome shotgun (WGS) entry which is preliminary data.</text>
</comment>
<dbReference type="Pfam" id="PF00072">
    <property type="entry name" value="Response_reg"/>
    <property type="match status" value="2"/>
</dbReference>
<dbReference type="PROSITE" id="PS50109">
    <property type="entry name" value="HIS_KIN"/>
    <property type="match status" value="1"/>
</dbReference>
<gene>
    <name evidence="9" type="ORF">CEE36_06605</name>
</gene>
<keyword evidence="5" id="KW-0418">Kinase</keyword>
<evidence type="ECO:0000256" key="1">
    <source>
        <dbReference type="ARBA" id="ARBA00000085"/>
    </source>
</evidence>
<accession>A0A532V6D3</accession>
<evidence type="ECO:0000256" key="3">
    <source>
        <dbReference type="ARBA" id="ARBA00022553"/>
    </source>
</evidence>
<dbReference type="InterPro" id="IPR036890">
    <property type="entry name" value="HATPase_C_sf"/>
</dbReference>
<dbReference type="Pfam" id="PF02518">
    <property type="entry name" value="HATPase_c"/>
    <property type="match status" value="1"/>
</dbReference>
<dbReference type="EC" id="2.7.13.3" evidence="2"/>
<evidence type="ECO:0000256" key="5">
    <source>
        <dbReference type="ARBA" id="ARBA00022777"/>
    </source>
</evidence>
<dbReference type="CDD" id="cd16922">
    <property type="entry name" value="HATPase_EvgS-ArcB-TorS-like"/>
    <property type="match status" value="1"/>
</dbReference>
<proteinExistence type="predicted"/>
<dbReference type="InterPro" id="IPR004358">
    <property type="entry name" value="Sig_transdc_His_kin-like_C"/>
</dbReference>
<evidence type="ECO:0000313" key="10">
    <source>
        <dbReference type="Proteomes" id="UP000317778"/>
    </source>
</evidence>
<dbReference type="FunFam" id="1.10.287.130:FF:000145">
    <property type="entry name" value="Sensory transduction histidine kinase"/>
    <property type="match status" value="1"/>
</dbReference>
<dbReference type="InterPro" id="IPR003594">
    <property type="entry name" value="HATPase_dom"/>
</dbReference>
<dbReference type="AlphaFoldDB" id="A0A532V6D3"/>
<sequence length="517" mass="58034">MDAEEDRRTKQLLEAARLKTQFLANMSHELRTPLNSIIGFGELLMDGLVGQLNEKQTHYIKIIHSSGVHLLRLINDILDFSKLEAGMLEVFNEPTDLREVVEDVLRVYSVIAERKEIEIHVDIPPQMPLLLTDRRKLTQIIDNLLSNAVKFTDQGCVEVVVTRRKDDMLEVTVTDTGIGMELQELAHIFDPFRQLDASTTRRYQGTGLGLTLVKKLLEIQNGTIEVQSSPSKGSRFTFRLPFVEFKPEKPRKAAKREELVHRLPAAGERPILVVEDNPLAANLMSVWLSEAGYKVEVASTGEEALQKAVTLRPAVITLDILLPQMDGWRVLHRLKEMPEIKDTPIIVISIVEDKSFGLSLGAVDYMVKPVSRSNLISKIERLTKSVPRPGRLLVIEDNPADISLIEEILRLDGYEVLKATSGVDGLKAARSEKPDLVILDLMMPDLDGFDVMRLLESDEATRRLPIIILTAKDLTQIDRANLGANIRDIFGKAQLNRDSLRQKIAQLLSHPKGGRGE</sequence>
<dbReference type="SMART" id="SM00448">
    <property type="entry name" value="REC"/>
    <property type="match status" value="2"/>
</dbReference>
<dbReference type="GO" id="GO:0000155">
    <property type="term" value="F:phosphorelay sensor kinase activity"/>
    <property type="evidence" value="ECO:0007669"/>
    <property type="project" value="InterPro"/>
</dbReference>
<dbReference type="PRINTS" id="PR00344">
    <property type="entry name" value="BCTRLSENSOR"/>
</dbReference>
<dbReference type="PANTHER" id="PTHR43047">
    <property type="entry name" value="TWO-COMPONENT HISTIDINE PROTEIN KINASE"/>
    <property type="match status" value="1"/>
</dbReference>
<name>A0A532V6D3_UNCT6</name>
<dbReference type="Gene3D" id="3.40.50.2300">
    <property type="match status" value="2"/>
</dbReference>
<dbReference type="Gene3D" id="3.30.565.10">
    <property type="entry name" value="Histidine kinase-like ATPase, C-terminal domain"/>
    <property type="match status" value="1"/>
</dbReference>
<dbReference type="InterPro" id="IPR001789">
    <property type="entry name" value="Sig_transdc_resp-reg_receiver"/>
</dbReference>
<evidence type="ECO:0000256" key="6">
    <source>
        <dbReference type="PROSITE-ProRule" id="PRU00169"/>
    </source>
</evidence>
<dbReference type="CDD" id="cd00082">
    <property type="entry name" value="HisKA"/>
    <property type="match status" value="1"/>
</dbReference>
<dbReference type="Pfam" id="PF00512">
    <property type="entry name" value="HisKA"/>
    <property type="match status" value="1"/>
</dbReference>
<reference evidence="9 10" key="1">
    <citation type="submission" date="2017-06" db="EMBL/GenBank/DDBJ databases">
        <title>Novel microbial phyla capable of carbon fixation and sulfur reduction in deep-sea sediments.</title>
        <authorList>
            <person name="Huang J."/>
            <person name="Baker B."/>
            <person name="Wang Y."/>
        </authorList>
    </citation>
    <scope>NUCLEOTIDE SEQUENCE [LARGE SCALE GENOMIC DNA]</scope>
    <source>
        <strain evidence="9">B3_TA06</strain>
    </source>
</reference>
<keyword evidence="4" id="KW-0808">Transferase</keyword>
<dbReference type="Gene3D" id="1.10.287.130">
    <property type="match status" value="1"/>
</dbReference>
<dbReference type="FunFam" id="3.30.565.10:FF:000010">
    <property type="entry name" value="Sensor histidine kinase RcsC"/>
    <property type="match status" value="1"/>
</dbReference>
<dbReference type="SMART" id="SM00388">
    <property type="entry name" value="HisKA"/>
    <property type="match status" value="1"/>
</dbReference>
<feature type="domain" description="Response regulatory" evidence="8">
    <location>
        <begin position="270"/>
        <end position="383"/>
    </location>
</feature>
<evidence type="ECO:0000256" key="2">
    <source>
        <dbReference type="ARBA" id="ARBA00012438"/>
    </source>
</evidence>
<dbReference type="SUPFAM" id="SSF47384">
    <property type="entry name" value="Homodimeric domain of signal transducing histidine kinase"/>
    <property type="match status" value="1"/>
</dbReference>
<dbReference type="SUPFAM" id="SSF52172">
    <property type="entry name" value="CheY-like"/>
    <property type="match status" value="2"/>
</dbReference>
<dbReference type="InterPro" id="IPR036097">
    <property type="entry name" value="HisK_dim/P_sf"/>
</dbReference>
<dbReference type="InterPro" id="IPR011006">
    <property type="entry name" value="CheY-like_superfamily"/>
</dbReference>
<dbReference type="SUPFAM" id="SSF55874">
    <property type="entry name" value="ATPase domain of HSP90 chaperone/DNA topoisomerase II/histidine kinase"/>
    <property type="match status" value="1"/>
</dbReference>
<feature type="modified residue" description="4-aspartylphosphate" evidence="6">
    <location>
        <position position="440"/>
    </location>
</feature>
<feature type="domain" description="Histidine kinase" evidence="7">
    <location>
        <begin position="25"/>
        <end position="244"/>
    </location>
</feature>
<evidence type="ECO:0000259" key="8">
    <source>
        <dbReference type="PROSITE" id="PS50110"/>
    </source>
</evidence>
<organism evidence="9 10">
    <name type="scientific">candidate division TA06 bacterium B3_TA06</name>
    <dbReference type="NCBI Taxonomy" id="2012487"/>
    <lineage>
        <taxon>Bacteria</taxon>
        <taxon>Bacteria division TA06</taxon>
    </lineage>
</organism>
<feature type="modified residue" description="4-aspartylphosphate" evidence="6">
    <location>
        <position position="319"/>
    </location>
</feature>